<dbReference type="Gene3D" id="3.30.420.610">
    <property type="entry name" value="LOTUS domain-like"/>
    <property type="match status" value="2"/>
</dbReference>
<feature type="compositionally biased region" description="Basic and acidic residues" evidence="5">
    <location>
        <begin position="187"/>
        <end position="199"/>
    </location>
</feature>
<dbReference type="PANTHER" id="PTHR22948">
    <property type="entry name" value="TUDOR DOMAIN CONTAINING PROTEIN"/>
    <property type="match status" value="1"/>
</dbReference>
<proteinExistence type="predicted"/>
<evidence type="ECO:0000256" key="1">
    <source>
        <dbReference type="ARBA" id="ARBA00004496"/>
    </source>
</evidence>
<dbReference type="SMART" id="SM00333">
    <property type="entry name" value="TUDOR"/>
    <property type="match status" value="3"/>
</dbReference>
<gene>
    <name evidence="7" type="ORF">QYM36_009258</name>
</gene>
<dbReference type="AlphaFoldDB" id="A0AA88HN33"/>
<dbReference type="GO" id="GO:0030719">
    <property type="term" value="P:P granule organization"/>
    <property type="evidence" value="ECO:0007669"/>
    <property type="project" value="TreeGrafter"/>
</dbReference>
<dbReference type="PROSITE" id="PS51644">
    <property type="entry name" value="HTH_OST"/>
    <property type="match status" value="1"/>
</dbReference>
<keyword evidence="4" id="KW-0221">Differentiation</keyword>
<name>A0AA88HN33_ARTSF</name>
<sequence>MDEESVVKNINVSLVVEEGGIRMGKLDENYQQLFGCRIPYKAFGYSNIRSLLLSHPKSFKIVQCPEGEKVIASADKSTAHIVSLVKGQKKSKPKSARRTAPKAYSAYSRPIWYPNLENKIRRGERFQVAPRFQENFAPRRTEFRLAPGPTPIQHPVPQPKKPQQKPQAPTGSHRPRFAPSIAQQRPKNKENVTSRQKVEQIARQKNLMCTVNTVKAKLGYSAKVDVGDKTYASGGVFANEFIASEAAFAEALRDLTQTVCDLPVTEDERKVVKRVKEVLKEHTNGMFSGNIEQEYRNMYSEVLPDDWLEVVRPQFAMASLGDRHIVYPEEPGMGASITDLEAEKCPSPVLLQESSDMIATITCVACTTSIYIRIIEVLSNPPVLYQAKFDDFLHELDEFFSNPETAKPVGSVTVGQMYGAYVDEIWQRVLVEKADESGVLCSLVDVGDLEQMNLEDLYYLPKEYTELPFQAIRCQLKGLELFADDDVATQRVQAPDVVGQMALVHIEDRKVDPLIRQMTLEVTMSITAIIDSETKKEFNLNEVTRKSIIDSTKGYDKLQDNVVELAVITGATEDNVIYCHVPDVIKRIEAFMETFKNVKGLPTESNNNISEDECLLVNDEDRWKRARFTANCTNPTHVQVQLIDYGSRVIIPRKNVRSLAKIMPILCDIPKAYECKLSNVSSSLNFPDKVRNWSEGKQIFLKVEKVPKFPSEYYQVDIFKQNRDGNLVSLRTHIEQDWIKRVLPTPALQRAGSSSKSSTPSPTSYLVGNMRQLNLSREDSLHVVALEGVVIPPLPVPDVTHDGFMDVITTVVVSPSKFWIQSYRDQAVIRNFTDEMTEYYTDENLLLFGKNVSVTNATPGKCYAFKHEEVWYRVLLEELKPGASFQGTLIDYGDAIIGHLSGLRTLTPQFFGRPAFAVSSSLADVVPSFGTWTSKECGVFQTLVLNRPLVSEVISTDREGCLVVKLYDTSSEDDVIIAVELKNRLRPLM</sequence>
<dbReference type="InterPro" id="IPR035437">
    <property type="entry name" value="SNase_OB-fold_sf"/>
</dbReference>
<dbReference type="EMBL" id="JAVRJZ010000014">
    <property type="protein sequence ID" value="KAK2713329.1"/>
    <property type="molecule type" value="Genomic_DNA"/>
</dbReference>
<dbReference type="Gene3D" id="2.40.50.90">
    <property type="match status" value="1"/>
</dbReference>
<evidence type="ECO:0000313" key="8">
    <source>
        <dbReference type="Proteomes" id="UP001187531"/>
    </source>
</evidence>
<dbReference type="InterPro" id="IPR002999">
    <property type="entry name" value="Tudor"/>
</dbReference>
<accession>A0AA88HN33</accession>
<evidence type="ECO:0000256" key="3">
    <source>
        <dbReference type="ARBA" id="ARBA00022737"/>
    </source>
</evidence>
<dbReference type="Proteomes" id="UP001187531">
    <property type="component" value="Unassembled WGS sequence"/>
</dbReference>
<dbReference type="InterPro" id="IPR025605">
    <property type="entry name" value="OST-HTH/LOTUS_dom"/>
</dbReference>
<feature type="domain" description="HTH OST-type" evidence="6">
    <location>
        <begin position="2"/>
        <end position="75"/>
    </location>
</feature>
<dbReference type="Gene3D" id="2.30.30.140">
    <property type="match status" value="3"/>
</dbReference>
<dbReference type="GO" id="GO:0043186">
    <property type="term" value="C:P granule"/>
    <property type="evidence" value="ECO:0007669"/>
    <property type="project" value="TreeGrafter"/>
</dbReference>
<evidence type="ECO:0000313" key="7">
    <source>
        <dbReference type="EMBL" id="KAK2713329.1"/>
    </source>
</evidence>
<dbReference type="Pfam" id="PF12872">
    <property type="entry name" value="OST-HTH"/>
    <property type="match status" value="1"/>
</dbReference>
<keyword evidence="8" id="KW-1185">Reference proteome</keyword>
<protein>
    <recommendedName>
        <fullName evidence="6">HTH OST-type domain-containing protein</fullName>
    </recommendedName>
</protein>
<evidence type="ECO:0000256" key="5">
    <source>
        <dbReference type="SAM" id="MobiDB-lite"/>
    </source>
</evidence>
<dbReference type="GO" id="GO:0034587">
    <property type="term" value="P:piRNA processing"/>
    <property type="evidence" value="ECO:0007669"/>
    <property type="project" value="TreeGrafter"/>
</dbReference>
<feature type="region of interest" description="Disordered" evidence="5">
    <location>
        <begin position="131"/>
        <end position="199"/>
    </location>
</feature>
<dbReference type="PANTHER" id="PTHR22948:SF29">
    <property type="entry name" value="FI02030P-RELATED"/>
    <property type="match status" value="1"/>
</dbReference>
<keyword evidence="3" id="KW-0677">Repeat</keyword>
<evidence type="ECO:0000256" key="2">
    <source>
        <dbReference type="ARBA" id="ARBA00022490"/>
    </source>
</evidence>
<dbReference type="InterPro" id="IPR041966">
    <property type="entry name" value="LOTUS-like"/>
</dbReference>
<comment type="subcellular location">
    <subcellularLocation>
        <location evidence="1">Cytoplasm</location>
    </subcellularLocation>
</comment>
<organism evidence="7 8">
    <name type="scientific">Artemia franciscana</name>
    <name type="common">Brine shrimp</name>
    <name type="synonym">Artemia sanfranciscana</name>
    <dbReference type="NCBI Taxonomy" id="6661"/>
    <lineage>
        <taxon>Eukaryota</taxon>
        <taxon>Metazoa</taxon>
        <taxon>Ecdysozoa</taxon>
        <taxon>Arthropoda</taxon>
        <taxon>Crustacea</taxon>
        <taxon>Branchiopoda</taxon>
        <taxon>Anostraca</taxon>
        <taxon>Artemiidae</taxon>
        <taxon>Artemia</taxon>
    </lineage>
</organism>
<comment type="caution">
    <text evidence="7">The sequence shown here is derived from an EMBL/GenBank/DDBJ whole genome shotgun (WGS) entry which is preliminary data.</text>
</comment>
<evidence type="ECO:0000256" key="4">
    <source>
        <dbReference type="ARBA" id="ARBA00022871"/>
    </source>
</evidence>
<keyword evidence="2" id="KW-0963">Cytoplasm</keyword>
<dbReference type="Pfam" id="PF00567">
    <property type="entry name" value="TUDOR"/>
    <property type="match status" value="3"/>
</dbReference>
<dbReference type="InterPro" id="IPR050621">
    <property type="entry name" value="Tudor_domain_containing"/>
</dbReference>
<reference evidence="7" key="1">
    <citation type="submission" date="2023-07" db="EMBL/GenBank/DDBJ databases">
        <title>Chromosome-level genome assembly of Artemia franciscana.</title>
        <authorList>
            <person name="Jo E."/>
        </authorList>
    </citation>
    <scope>NUCLEOTIDE SEQUENCE</scope>
    <source>
        <tissue evidence="7">Whole body</tissue>
    </source>
</reference>
<dbReference type="SUPFAM" id="SSF63748">
    <property type="entry name" value="Tudor/PWWP/MBT"/>
    <property type="match status" value="3"/>
</dbReference>
<feature type="compositionally biased region" description="Pro residues" evidence="5">
    <location>
        <begin position="148"/>
        <end position="160"/>
    </location>
</feature>
<dbReference type="GO" id="GO:0007283">
    <property type="term" value="P:spermatogenesis"/>
    <property type="evidence" value="ECO:0007669"/>
    <property type="project" value="UniProtKB-KW"/>
</dbReference>
<evidence type="ECO:0000259" key="6">
    <source>
        <dbReference type="PROSITE" id="PS51644"/>
    </source>
</evidence>
<keyword evidence="4" id="KW-0744">Spermatogenesis</keyword>